<accession>A0A8X7B9Z6</accession>
<evidence type="ECO:0000313" key="2">
    <source>
        <dbReference type="Proteomes" id="UP000887159"/>
    </source>
</evidence>
<dbReference type="AlphaFoldDB" id="A0A8X7B9Z6"/>
<keyword evidence="2" id="KW-1185">Reference proteome</keyword>
<organism evidence="1 2">
    <name type="scientific">Trichonephila clavipes</name>
    <name type="common">Golden silk orbweaver</name>
    <name type="synonym">Nephila clavipes</name>
    <dbReference type="NCBI Taxonomy" id="2585209"/>
    <lineage>
        <taxon>Eukaryota</taxon>
        <taxon>Metazoa</taxon>
        <taxon>Ecdysozoa</taxon>
        <taxon>Arthropoda</taxon>
        <taxon>Chelicerata</taxon>
        <taxon>Arachnida</taxon>
        <taxon>Araneae</taxon>
        <taxon>Araneomorphae</taxon>
        <taxon>Entelegynae</taxon>
        <taxon>Araneoidea</taxon>
        <taxon>Nephilidae</taxon>
        <taxon>Trichonephila</taxon>
    </lineage>
</organism>
<dbReference type="InterPro" id="IPR036397">
    <property type="entry name" value="RNaseH_sf"/>
</dbReference>
<reference evidence="1" key="1">
    <citation type="submission" date="2020-08" db="EMBL/GenBank/DDBJ databases">
        <title>Multicomponent nature underlies the extraordinary mechanical properties of spider dragline silk.</title>
        <authorList>
            <person name="Kono N."/>
            <person name="Nakamura H."/>
            <person name="Mori M."/>
            <person name="Yoshida Y."/>
            <person name="Ohtoshi R."/>
            <person name="Malay A.D."/>
            <person name="Moran D.A.P."/>
            <person name="Tomita M."/>
            <person name="Numata K."/>
            <person name="Arakawa K."/>
        </authorList>
    </citation>
    <scope>NUCLEOTIDE SEQUENCE</scope>
</reference>
<dbReference type="GO" id="GO:0003676">
    <property type="term" value="F:nucleic acid binding"/>
    <property type="evidence" value="ECO:0007669"/>
    <property type="project" value="InterPro"/>
</dbReference>
<sequence length="162" mass="18844">MAVNDRTASSRQLAAHWSIAKGVLMSASSIRRCLLHRELRARVLLFTANHRRLRLQWAHEQRAWQTDWHQVVFSDESRFSLWDHDGRIRVRRSAGECYLPECVIERYSGLTSGVMVWGAISCNEWSNLLRIEDNLNSNKYVHEVLQPEVVPFLQVIPGAMFQ</sequence>
<proteinExistence type="predicted"/>
<dbReference type="EMBL" id="BMAU01021369">
    <property type="protein sequence ID" value="GFY24631.1"/>
    <property type="molecule type" value="Genomic_DNA"/>
</dbReference>
<comment type="caution">
    <text evidence="1">The sequence shown here is derived from an EMBL/GenBank/DDBJ whole genome shotgun (WGS) entry which is preliminary data.</text>
</comment>
<evidence type="ECO:0000313" key="1">
    <source>
        <dbReference type="EMBL" id="GFY24631.1"/>
    </source>
</evidence>
<dbReference type="Gene3D" id="3.30.420.10">
    <property type="entry name" value="Ribonuclease H-like superfamily/Ribonuclease H"/>
    <property type="match status" value="1"/>
</dbReference>
<protein>
    <submittedName>
        <fullName evidence="1">Transposable element Tc1 transposase</fullName>
    </submittedName>
</protein>
<dbReference type="Proteomes" id="UP000887159">
    <property type="component" value="Unassembled WGS sequence"/>
</dbReference>
<name>A0A8X7B9Z6_TRICX</name>
<gene>
    <name evidence="1" type="primary">X975_12359</name>
    <name evidence="1" type="ORF">TNCV_1016771</name>
</gene>